<organism evidence="1 2">
    <name type="scientific">Romanomermis culicivorax</name>
    <name type="common">Nematode worm</name>
    <dbReference type="NCBI Taxonomy" id="13658"/>
    <lineage>
        <taxon>Eukaryota</taxon>
        <taxon>Metazoa</taxon>
        <taxon>Ecdysozoa</taxon>
        <taxon>Nematoda</taxon>
        <taxon>Enoplea</taxon>
        <taxon>Dorylaimia</taxon>
        <taxon>Mermithida</taxon>
        <taxon>Mermithoidea</taxon>
        <taxon>Mermithidae</taxon>
        <taxon>Romanomermis</taxon>
    </lineage>
</organism>
<reference evidence="2" key="1">
    <citation type="submission" date="2022-11" db="UniProtKB">
        <authorList>
            <consortium name="WormBaseParasite"/>
        </authorList>
    </citation>
    <scope>IDENTIFICATION</scope>
</reference>
<dbReference type="AlphaFoldDB" id="A0A915II21"/>
<dbReference type="Proteomes" id="UP000887565">
    <property type="component" value="Unplaced"/>
</dbReference>
<keyword evidence="1" id="KW-1185">Reference proteome</keyword>
<name>A0A915II21_ROMCU</name>
<protein>
    <submittedName>
        <fullName evidence="2">Uncharacterized protein</fullName>
    </submittedName>
</protein>
<accession>A0A915II21</accession>
<evidence type="ECO:0000313" key="2">
    <source>
        <dbReference type="WBParaSite" id="nRc.2.0.1.t13022-RA"/>
    </source>
</evidence>
<proteinExistence type="predicted"/>
<dbReference type="WBParaSite" id="nRc.2.0.1.t13022-RA">
    <property type="protein sequence ID" value="nRc.2.0.1.t13022-RA"/>
    <property type="gene ID" value="nRc.2.0.1.g13022"/>
</dbReference>
<evidence type="ECO:0000313" key="1">
    <source>
        <dbReference type="Proteomes" id="UP000887565"/>
    </source>
</evidence>
<sequence length="187" mass="21775">MPNPLPDSPHYTRTRKATIKQIGKFIRDKVLSINVVVPDAISKAKFLTIYHWRQTASKPVRNNPYSFSMVGKWFASWTRTTTETPIAPPYISAEKKDERQPGIKIIRVPADFTKRVRYTLIITVRPLYETIKHSVSICVRDKSNKMDLALLDLMYRTTDRYQITCYTRGADNNLREISNTWFMNDNS</sequence>